<feature type="region of interest" description="Disordered" evidence="1">
    <location>
        <begin position="1"/>
        <end position="31"/>
    </location>
</feature>
<accession>A0AAE9E2H9</accession>
<feature type="compositionally biased region" description="Basic and acidic residues" evidence="1">
    <location>
        <begin position="136"/>
        <end position="149"/>
    </location>
</feature>
<feature type="region of interest" description="Disordered" evidence="1">
    <location>
        <begin position="77"/>
        <end position="99"/>
    </location>
</feature>
<evidence type="ECO:0000313" key="2">
    <source>
        <dbReference type="EMBL" id="UMM11098.1"/>
    </source>
</evidence>
<sequence>MPPNRKNSVNSCTIKKPKSGKQEALSQKSIATRSSSRLAKIALKDLKTVRNTIPKTRKFNNLQYKTNPKWCALLTQRAGKKSVQPTEYNPTDDNLGEDDVKDVVLNDNQGILLSDTDSDGISSSSAEDSEDDYEREIEKNPSRRQRLDTDSSDEEKNDETRIRLAQTNVDRKTKKERLLKKEKKYYQQASNTDEIVCDYESAGLPKQRRRRLYRRKTVKVAGNNKKRRRINRLHPEMAIEYSCDTFTSFGTSQREITTEIDWNDAEINSKALRKMFEEMKLDDDFTDESEDEADIISHSFAYYQSRNARERVSQMTELKNIPYSEKLASYNSYKSIHGSSRSMVKNYHPALFDKREKLPEALLWEKPFTHHIRASIRFDAHEKCNNYLNRVSEHKRQEKRNTLLDEIRQVVYEKSVAQQCANICKQEEGEVSDQATTGDHQYDNYIDDSNYFRGDEFLRGEDLGLAPNGTSYWFFTDSVNMNNRISEVFRLLVTLLLCFVLMMTDSTGCNEQNGVKFC</sequence>
<feature type="compositionally biased region" description="Polar residues" evidence="1">
    <location>
        <begin position="1"/>
        <end position="13"/>
    </location>
</feature>
<feature type="compositionally biased region" description="Polar residues" evidence="1">
    <location>
        <begin position="83"/>
        <end position="92"/>
    </location>
</feature>
<dbReference type="AlphaFoldDB" id="A0AAE9E2H9"/>
<proteinExistence type="predicted"/>
<dbReference type="EMBL" id="CP092620">
    <property type="protein sequence ID" value="UMM11098.1"/>
    <property type="molecule type" value="Genomic_DNA"/>
</dbReference>
<organism evidence="2 3">
    <name type="scientific">Caenorhabditis briggsae</name>
    <dbReference type="NCBI Taxonomy" id="6238"/>
    <lineage>
        <taxon>Eukaryota</taxon>
        <taxon>Metazoa</taxon>
        <taxon>Ecdysozoa</taxon>
        <taxon>Nematoda</taxon>
        <taxon>Chromadorea</taxon>
        <taxon>Rhabditida</taxon>
        <taxon>Rhabditina</taxon>
        <taxon>Rhabditomorpha</taxon>
        <taxon>Rhabditoidea</taxon>
        <taxon>Rhabditidae</taxon>
        <taxon>Peloderinae</taxon>
        <taxon>Caenorhabditis</taxon>
    </lineage>
</organism>
<reference evidence="2 3" key="1">
    <citation type="submission" date="2022-04" db="EMBL/GenBank/DDBJ databases">
        <title>Chromosome-level reference genomes for two strains of Caenorhabditis briggsae: an improved platform for comparative genomics.</title>
        <authorList>
            <person name="Stevens L."/>
            <person name="Andersen E."/>
        </authorList>
    </citation>
    <scope>NUCLEOTIDE SEQUENCE [LARGE SCALE GENOMIC DNA]</scope>
    <source>
        <strain evidence="2">VX34</strain>
        <tissue evidence="2">Whole-organism</tissue>
    </source>
</reference>
<name>A0AAE9E2H9_CAEBR</name>
<keyword evidence="3" id="KW-1185">Reference proteome</keyword>
<dbReference type="Proteomes" id="UP000829354">
    <property type="component" value="Chromosome I"/>
</dbReference>
<evidence type="ECO:0000313" key="3">
    <source>
        <dbReference type="Proteomes" id="UP000829354"/>
    </source>
</evidence>
<feature type="region of interest" description="Disordered" evidence="1">
    <location>
        <begin position="111"/>
        <end position="161"/>
    </location>
</feature>
<gene>
    <name evidence="2" type="ORF">L5515_000550</name>
</gene>
<evidence type="ECO:0000256" key="1">
    <source>
        <dbReference type="SAM" id="MobiDB-lite"/>
    </source>
</evidence>
<protein>
    <submittedName>
        <fullName evidence="2">Uncharacterized protein</fullName>
    </submittedName>
</protein>